<feature type="region of interest" description="Disordered" evidence="1">
    <location>
        <begin position="554"/>
        <end position="608"/>
    </location>
</feature>
<dbReference type="Gene3D" id="3.10.620.30">
    <property type="match status" value="1"/>
</dbReference>
<feature type="transmembrane region" description="Helical" evidence="2">
    <location>
        <begin position="183"/>
        <end position="200"/>
    </location>
</feature>
<accession>K6VMN0</accession>
<feature type="transmembrane region" description="Helical" evidence="2">
    <location>
        <begin position="73"/>
        <end position="93"/>
    </location>
</feature>
<keyword evidence="2" id="KW-1133">Transmembrane helix</keyword>
<dbReference type="SUPFAM" id="SSF54001">
    <property type="entry name" value="Cysteine proteinases"/>
    <property type="match status" value="1"/>
</dbReference>
<feature type="transmembrane region" description="Helical" evidence="2">
    <location>
        <begin position="620"/>
        <end position="646"/>
    </location>
</feature>
<dbReference type="RefSeq" id="WP_006501370.1">
    <property type="nucleotide sequence ID" value="NZ_BAGZ01000001.1"/>
</dbReference>
<dbReference type="Pfam" id="PF01841">
    <property type="entry name" value="Transglut_core"/>
    <property type="match status" value="1"/>
</dbReference>
<gene>
    <name evidence="4" type="ORF">AUCHE_01_01820</name>
</gene>
<dbReference type="eggNOG" id="COG1305">
    <property type="taxonomic scope" value="Bacteria"/>
</dbReference>
<dbReference type="Proteomes" id="UP000008495">
    <property type="component" value="Unassembled WGS sequence"/>
</dbReference>
<keyword evidence="2" id="KW-0812">Transmembrane</keyword>
<dbReference type="InterPro" id="IPR002931">
    <property type="entry name" value="Transglutaminase-like"/>
</dbReference>
<dbReference type="AlphaFoldDB" id="K6VMN0"/>
<evidence type="ECO:0000313" key="5">
    <source>
        <dbReference type="Proteomes" id="UP000008495"/>
    </source>
</evidence>
<evidence type="ECO:0000256" key="2">
    <source>
        <dbReference type="SAM" id="Phobius"/>
    </source>
</evidence>
<dbReference type="PANTHER" id="PTHR42736:SF1">
    <property type="entry name" value="PROTEIN-GLUTAMINE GAMMA-GLUTAMYLTRANSFERASE"/>
    <property type="match status" value="1"/>
</dbReference>
<keyword evidence="5" id="KW-1185">Reference proteome</keyword>
<organism evidence="4 5">
    <name type="scientific">Austwickia chelonae NBRC 105200</name>
    <dbReference type="NCBI Taxonomy" id="1184607"/>
    <lineage>
        <taxon>Bacteria</taxon>
        <taxon>Bacillati</taxon>
        <taxon>Actinomycetota</taxon>
        <taxon>Actinomycetes</taxon>
        <taxon>Micrococcales</taxon>
        <taxon>Dermatophilaceae</taxon>
        <taxon>Austwickia</taxon>
    </lineage>
</organism>
<dbReference type="InterPro" id="IPR052901">
    <property type="entry name" value="Bact_TGase-like"/>
</dbReference>
<proteinExistence type="predicted"/>
<sequence>MKSALDRLAMGLAEREATVDAVMTVLLLCCALGGFVGTFDGPLALLAGGAGVLIGVSLDTLCRSLPVPRWMRIASRALGVVLVYLAVAPFLGARGADDGPLSPGAWTRAVQVAFGGWHDLLTTLPPVAQDGPMAALPWLMGLVSGLLTFAAARTWLRSGPVLGLVGTTAALAALLGTSSSSGAVLRGLILILGAALWAGIRASRLVASNRPVGAAQFAAGAALLMVTGMLAAPAAQAMTSSGGPRETLRERMVPPVTDHAKASVLAGFRRFRPVGEALADKALVQVSGLPKDAPVRFAVLDCFTGTVWDACGLPGVARPGAGAFWKVGTAIPAQIGGPSTEYRIRVEDAYAQDPYLRDWIPSAGSLTSLDYAGDRREALSEASRVNVSTGAVLVSGGIRGGEETVQSARLPGNAMPDTLPATKGALTDASRFQAVSSYVARWGGPSSDPWQRLRSAAQHLRSTGAYSDGDTGAERPVLPGHGVGRIEALLSATEPAGDDEQYASAVALMANSLGLPARVVVGGVPDSSGVLRGREVRAWIEVAVEDAWVQLGPDQIVPPRDKKPKPIPEEDVQGASAAVVPPPNTARRPSSEDPFASDASLGGHDRRSTPVSEWWIDVPLWARVTGAIILGPPLLWLAFVGAVMAVKGGRRSARQKRAPTAAVCAGWDEVVDRLVDRGMSPPLGVSRRELARLTGEPSLLGLAARIDAMHYGPHPVGEEEVSAVWREVMEQHRLLAVGLPWWRRLLLAGSLRSLLPGWRTREGAEGLRPSSVYSLRIQG</sequence>
<dbReference type="InterPro" id="IPR038765">
    <property type="entry name" value="Papain-like_cys_pep_sf"/>
</dbReference>
<protein>
    <recommendedName>
        <fullName evidence="3">Transglutaminase-like domain-containing protein</fullName>
    </recommendedName>
</protein>
<name>K6VMN0_9MICO</name>
<dbReference type="OrthoDB" id="3651060at2"/>
<feature type="transmembrane region" description="Helical" evidence="2">
    <location>
        <begin position="159"/>
        <end position="177"/>
    </location>
</feature>
<dbReference type="EMBL" id="BAGZ01000001">
    <property type="protein sequence ID" value="GAB76620.1"/>
    <property type="molecule type" value="Genomic_DNA"/>
</dbReference>
<keyword evidence="2" id="KW-0472">Membrane</keyword>
<feature type="compositionally biased region" description="Basic and acidic residues" evidence="1">
    <location>
        <begin position="559"/>
        <end position="568"/>
    </location>
</feature>
<feature type="transmembrane region" description="Helical" evidence="2">
    <location>
        <begin position="135"/>
        <end position="152"/>
    </location>
</feature>
<feature type="transmembrane region" description="Helical" evidence="2">
    <location>
        <begin position="212"/>
        <end position="232"/>
    </location>
</feature>
<evidence type="ECO:0000256" key="1">
    <source>
        <dbReference type="SAM" id="MobiDB-lite"/>
    </source>
</evidence>
<dbReference type="STRING" id="100225.SAMN05421595_1753"/>
<reference evidence="4 5" key="1">
    <citation type="submission" date="2012-08" db="EMBL/GenBank/DDBJ databases">
        <title>Whole genome shotgun sequence of Austwickia chelonae NBRC 105200.</title>
        <authorList>
            <person name="Yoshida I."/>
            <person name="Hosoyama A."/>
            <person name="Tsuchikane K."/>
            <person name="Katsumata H."/>
            <person name="Ando Y."/>
            <person name="Ohji S."/>
            <person name="Hamada M."/>
            <person name="Tamura T."/>
            <person name="Yamazoe A."/>
            <person name="Yamazaki S."/>
            <person name="Fujita N."/>
        </authorList>
    </citation>
    <scope>NUCLEOTIDE SEQUENCE [LARGE SCALE GENOMIC DNA]</scope>
    <source>
        <strain evidence="4 5">NBRC 105200</strain>
    </source>
</reference>
<feature type="domain" description="Transglutaminase-like" evidence="3">
    <location>
        <begin position="446"/>
        <end position="552"/>
    </location>
</feature>
<comment type="caution">
    <text evidence="4">The sequence shown here is derived from an EMBL/GenBank/DDBJ whole genome shotgun (WGS) entry which is preliminary data.</text>
</comment>
<evidence type="ECO:0000313" key="4">
    <source>
        <dbReference type="EMBL" id="GAB76620.1"/>
    </source>
</evidence>
<evidence type="ECO:0000259" key="3">
    <source>
        <dbReference type="Pfam" id="PF01841"/>
    </source>
</evidence>
<feature type="transmembrane region" description="Helical" evidence="2">
    <location>
        <begin position="43"/>
        <end position="61"/>
    </location>
</feature>
<feature type="transmembrane region" description="Helical" evidence="2">
    <location>
        <begin position="21"/>
        <end position="37"/>
    </location>
</feature>
<dbReference type="PANTHER" id="PTHR42736">
    <property type="entry name" value="PROTEIN-GLUTAMINE GAMMA-GLUTAMYLTRANSFERASE"/>
    <property type="match status" value="1"/>
</dbReference>